<protein>
    <submittedName>
        <fullName evidence="1">Uncharacterized protein</fullName>
    </submittedName>
</protein>
<gene>
    <name evidence="1" type="ORF">GCM10011579_098030</name>
</gene>
<evidence type="ECO:0000313" key="1">
    <source>
        <dbReference type="EMBL" id="GGN96503.1"/>
    </source>
</evidence>
<sequence length="145" mass="15586">MREGSGATRGAGPKTRFFTDADLCEEMTMDTNPTALLLDLAARAQDLDDRDALQDLLATGHRAWCEGIADVRSGIEQETAALSDHELAELCVAAGVPWEKKMTRGEAVSALAFGTWEAAPAAIAYTELEERAAVFGVCLLPEEMQ</sequence>
<keyword evidence="2" id="KW-1185">Reference proteome</keyword>
<comment type="caution">
    <text evidence="1">The sequence shown here is derived from an EMBL/GenBank/DDBJ whole genome shotgun (WGS) entry which is preliminary data.</text>
</comment>
<evidence type="ECO:0000313" key="2">
    <source>
        <dbReference type="Proteomes" id="UP000600365"/>
    </source>
</evidence>
<dbReference type="AlphaFoldDB" id="A0A917YGG4"/>
<accession>A0A917YGG4</accession>
<dbReference type="Proteomes" id="UP000600365">
    <property type="component" value="Unassembled WGS sequence"/>
</dbReference>
<organism evidence="1 2">
    <name type="scientific">Streptomyces albiflavescens</name>
    <dbReference type="NCBI Taxonomy" id="1623582"/>
    <lineage>
        <taxon>Bacteria</taxon>
        <taxon>Bacillati</taxon>
        <taxon>Actinomycetota</taxon>
        <taxon>Actinomycetes</taxon>
        <taxon>Kitasatosporales</taxon>
        <taxon>Streptomycetaceae</taxon>
        <taxon>Streptomyces</taxon>
    </lineage>
</organism>
<reference evidence="1 2" key="1">
    <citation type="journal article" date="2014" name="Int. J. Syst. Evol. Microbiol.">
        <title>Complete genome sequence of Corynebacterium casei LMG S-19264T (=DSM 44701T), isolated from a smear-ripened cheese.</title>
        <authorList>
            <consortium name="US DOE Joint Genome Institute (JGI-PGF)"/>
            <person name="Walter F."/>
            <person name="Albersmeier A."/>
            <person name="Kalinowski J."/>
            <person name="Ruckert C."/>
        </authorList>
    </citation>
    <scope>NUCLEOTIDE SEQUENCE [LARGE SCALE GENOMIC DNA]</scope>
    <source>
        <strain evidence="1 2">CGMCC 4.7111</strain>
    </source>
</reference>
<dbReference type="EMBL" id="BMMM01000036">
    <property type="protein sequence ID" value="GGN96503.1"/>
    <property type="molecule type" value="Genomic_DNA"/>
</dbReference>
<name>A0A917YGG4_9ACTN</name>
<proteinExistence type="predicted"/>